<dbReference type="CDD" id="cd19958">
    <property type="entry name" value="pyocin_knob"/>
    <property type="match status" value="1"/>
</dbReference>
<name>A0AAX4J7D5_9CAUD</name>
<dbReference type="Proteomes" id="UP001432109">
    <property type="component" value="Segment"/>
</dbReference>
<organism evidence="1 2">
    <name type="scientific">Staphylococcus phage CF5</name>
    <dbReference type="NCBI Taxonomy" id="3113739"/>
    <lineage>
        <taxon>Viruses</taxon>
        <taxon>Duplodnaviria</taxon>
        <taxon>Heunggongvirae</taxon>
        <taxon>Uroviricota</taxon>
        <taxon>Caudoviricetes</taxon>
        <taxon>Herelleviridae</taxon>
        <taxon>Twortvirinae</taxon>
        <taxon>Silviavirus</taxon>
    </lineage>
</organism>
<proteinExistence type="predicted"/>
<sequence length="436" mass="49392">MTFNYTPLTENNKIRDMYPKVNDIGNFLKTEVNLSDIKSISGVDFNNILSSIPDSGNYYVTNSKNQPPGENWNGFVRLDKRNTSYYKIYYSPFNSNKIYIKTYANGTVYDWSQFKLDEGNFYLSGNTVDIKALKESITQHVSLVNPPKNNLNVGWLDFKLSKDNTFGVAEFLPDNTDSVFMLKYNNGTWSEWIERVPKDVIKGAIPVDIDSSNYYKYVWWQSQVGNKSLTDLIKGVPQGYHTFYAQGGIPGTPKGRSVRGTIQVDNDAGDITKDQKFISVIFSDYVGNTFSLYYGGNNVGWKPLKQQRTSVTLWEGTIDFATPSTYPMNDSVYNYDLLEVTYYTKSAGHYKTVLIDMKNQQSNANIVLRDFNLINNSATSNVEFFEGNAFFTDGKTLQVEFSKGVYLNGSTNTTSVSNWNQQGYIILQNIAGINTL</sequence>
<protein>
    <submittedName>
        <fullName evidence="1">Virion structural protein</fullName>
    </submittedName>
</protein>
<dbReference type="EMBL" id="PP034390">
    <property type="protein sequence ID" value="WRW34614.1"/>
    <property type="molecule type" value="Genomic_DNA"/>
</dbReference>
<evidence type="ECO:0000313" key="2">
    <source>
        <dbReference type="Proteomes" id="UP001432109"/>
    </source>
</evidence>
<gene>
    <name evidence="1" type="ORF">CF5_0117</name>
</gene>
<reference evidence="1" key="1">
    <citation type="submission" date="2023-12" db="EMBL/GenBank/DDBJ databases">
        <title>Isolation and Characterisation of Novel Lytic Bacteriophages for therapeutic applications in Prosthetic Joint Infections.</title>
        <authorList>
            <person name="Burton N."/>
            <person name="Melo L.D.R."/>
            <person name="Pearce B."/>
            <person name="Tadesse M.D."/>
            <person name="Vryonis E."/>
            <person name="Sagona A."/>
        </authorList>
    </citation>
    <scope>NUCLEOTIDE SEQUENCE</scope>
</reference>
<accession>A0AAX4J7D5</accession>
<evidence type="ECO:0000313" key="1">
    <source>
        <dbReference type="EMBL" id="WRW34614.1"/>
    </source>
</evidence>